<protein>
    <recommendedName>
        <fullName evidence="4">General secretion pathway GspH domain-containing protein</fullName>
    </recommendedName>
</protein>
<sequence length="182" mass="20486">MFNSSHIIRWQSIHRRDQSRICGWSTKLRRDGHARSGVTLIDLVLTIIIIGILSAVAMPRFSKAIEEQRVRASARRIKADLELAARYSRSNSQSETITFNTDDHSYSFSSFKDIDHSSQAYTVWLNTSPYHSTIQSLDLDDGSVTFNAYGIPSTDLEISVTNGDLTKTITMESITGQVQIQE</sequence>
<keyword evidence="1" id="KW-0812">Transmembrane</keyword>
<accession>A0A518CRN7</accession>
<dbReference type="Proteomes" id="UP000317178">
    <property type="component" value="Chromosome"/>
</dbReference>
<dbReference type="EMBL" id="CP036281">
    <property type="protein sequence ID" value="QDU81896.1"/>
    <property type="molecule type" value="Genomic_DNA"/>
</dbReference>
<dbReference type="KEGG" id="plon:Pla110_36470"/>
<gene>
    <name evidence="2" type="ORF">Pla110_36470</name>
</gene>
<dbReference type="AlphaFoldDB" id="A0A518CRN7"/>
<evidence type="ECO:0000256" key="1">
    <source>
        <dbReference type="SAM" id="Phobius"/>
    </source>
</evidence>
<dbReference type="InterPro" id="IPR045584">
    <property type="entry name" value="Pilin-like"/>
</dbReference>
<evidence type="ECO:0000313" key="3">
    <source>
        <dbReference type="Proteomes" id="UP000317178"/>
    </source>
</evidence>
<feature type="transmembrane region" description="Helical" evidence="1">
    <location>
        <begin position="37"/>
        <end position="58"/>
    </location>
</feature>
<organism evidence="2 3">
    <name type="scientific">Polystyrenella longa</name>
    <dbReference type="NCBI Taxonomy" id="2528007"/>
    <lineage>
        <taxon>Bacteria</taxon>
        <taxon>Pseudomonadati</taxon>
        <taxon>Planctomycetota</taxon>
        <taxon>Planctomycetia</taxon>
        <taxon>Planctomycetales</taxon>
        <taxon>Planctomycetaceae</taxon>
        <taxon>Polystyrenella</taxon>
    </lineage>
</organism>
<proteinExistence type="predicted"/>
<keyword evidence="1" id="KW-1133">Transmembrane helix</keyword>
<keyword evidence="3" id="KW-1185">Reference proteome</keyword>
<dbReference type="SUPFAM" id="SSF54523">
    <property type="entry name" value="Pili subunits"/>
    <property type="match status" value="1"/>
</dbReference>
<name>A0A518CRN7_9PLAN</name>
<evidence type="ECO:0000313" key="2">
    <source>
        <dbReference type="EMBL" id="QDU81896.1"/>
    </source>
</evidence>
<evidence type="ECO:0008006" key="4">
    <source>
        <dbReference type="Google" id="ProtNLM"/>
    </source>
</evidence>
<dbReference type="Gene3D" id="3.30.700.10">
    <property type="entry name" value="Glycoprotein, Type 4 Pilin"/>
    <property type="match status" value="1"/>
</dbReference>
<reference evidence="2 3" key="1">
    <citation type="submission" date="2019-02" db="EMBL/GenBank/DDBJ databases">
        <title>Deep-cultivation of Planctomycetes and their phenomic and genomic characterization uncovers novel biology.</title>
        <authorList>
            <person name="Wiegand S."/>
            <person name="Jogler M."/>
            <person name="Boedeker C."/>
            <person name="Pinto D."/>
            <person name="Vollmers J."/>
            <person name="Rivas-Marin E."/>
            <person name="Kohn T."/>
            <person name="Peeters S.H."/>
            <person name="Heuer A."/>
            <person name="Rast P."/>
            <person name="Oberbeckmann S."/>
            <person name="Bunk B."/>
            <person name="Jeske O."/>
            <person name="Meyerdierks A."/>
            <person name="Storesund J.E."/>
            <person name="Kallscheuer N."/>
            <person name="Luecker S."/>
            <person name="Lage O.M."/>
            <person name="Pohl T."/>
            <person name="Merkel B.J."/>
            <person name="Hornburger P."/>
            <person name="Mueller R.-W."/>
            <person name="Bruemmer F."/>
            <person name="Labrenz M."/>
            <person name="Spormann A.M."/>
            <person name="Op den Camp H."/>
            <person name="Overmann J."/>
            <person name="Amann R."/>
            <person name="Jetten M.S.M."/>
            <person name="Mascher T."/>
            <person name="Medema M.H."/>
            <person name="Devos D.P."/>
            <person name="Kaster A.-K."/>
            <person name="Ovreas L."/>
            <person name="Rohde M."/>
            <person name="Galperin M.Y."/>
            <person name="Jogler C."/>
        </authorList>
    </citation>
    <scope>NUCLEOTIDE SEQUENCE [LARGE SCALE GENOMIC DNA]</scope>
    <source>
        <strain evidence="2 3">Pla110</strain>
    </source>
</reference>
<keyword evidence="1" id="KW-0472">Membrane</keyword>